<dbReference type="Proteomes" id="UP001050975">
    <property type="component" value="Unassembled WGS sequence"/>
</dbReference>
<keyword evidence="5" id="KW-0560">Oxidoreductase</keyword>
<dbReference type="InterPro" id="IPR036250">
    <property type="entry name" value="AcylCo_DH-like_C"/>
</dbReference>
<feature type="domain" description="Acyl-CoA dehydrogenase/oxidase C-terminal" evidence="6">
    <location>
        <begin position="140"/>
        <end position="278"/>
    </location>
</feature>
<evidence type="ECO:0000256" key="4">
    <source>
        <dbReference type="ARBA" id="ARBA00022827"/>
    </source>
</evidence>
<dbReference type="Gene3D" id="2.40.110.10">
    <property type="entry name" value="Butyryl-CoA Dehydrogenase, subunit A, domain 2"/>
    <property type="match status" value="1"/>
</dbReference>
<dbReference type="InterPro" id="IPR009075">
    <property type="entry name" value="AcylCo_DH/oxidase_C"/>
</dbReference>
<sequence>MLIEKFGNKEQKKKYIPQLCGGAKVGGYYLGDWEQGFKAQNLQLKAVNKGDYLLVNGVAKAIANGMQGNLFVVAAATEKDTISTFIVETGLAGLRVDPSLARLGWKTCPVGDLYFEDYKVSQQNLFEVTDFKTILLLMQNWERFLIIAPWIGIMKALYDRSVTQAQNRELLGKRVATFSGIRAILANLRINYELSQHLADRAAWLMTQNSDQLLVEMAMTKVFISEKAQKVARDAVQLHGSNGLLLSQHVERFYRDAMLLTILGGDSEITRSAIAQAIF</sequence>
<dbReference type="SUPFAM" id="SSF56645">
    <property type="entry name" value="Acyl-CoA dehydrogenase NM domain-like"/>
    <property type="match status" value="1"/>
</dbReference>
<evidence type="ECO:0000313" key="8">
    <source>
        <dbReference type="EMBL" id="GET39287.1"/>
    </source>
</evidence>
<dbReference type="PANTHER" id="PTHR43884">
    <property type="entry name" value="ACYL-COA DEHYDROGENASE"/>
    <property type="match status" value="1"/>
</dbReference>
<dbReference type="InterPro" id="IPR006091">
    <property type="entry name" value="Acyl-CoA_Oxase/DH_mid-dom"/>
</dbReference>
<dbReference type="GO" id="GO:0050660">
    <property type="term" value="F:flavin adenine dinucleotide binding"/>
    <property type="evidence" value="ECO:0007669"/>
    <property type="project" value="InterPro"/>
</dbReference>
<dbReference type="Pfam" id="PF00441">
    <property type="entry name" value="Acyl-CoA_dh_1"/>
    <property type="match status" value="1"/>
</dbReference>
<dbReference type="CDD" id="cd00567">
    <property type="entry name" value="ACAD"/>
    <property type="match status" value="1"/>
</dbReference>
<evidence type="ECO:0000256" key="1">
    <source>
        <dbReference type="ARBA" id="ARBA00001974"/>
    </source>
</evidence>
<dbReference type="InterPro" id="IPR009100">
    <property type="entry name" value="AcylCoA_DH/oxidase_NM_dom_sf"/>
</dbReference>
<gene>
    <name evidence="8" type="primary">ivd2_2</name>
    <name evidence="8" type="ORF">MiSe_40510</name>
</gene>
<evidence type="ECO:0000256" key="3">
    <source>
        <dbReference type="ARBA" id="ARBA00022630"/>
    </source>
</evidence>
<reference evidence="8" key="1">
    <citation type="submission" date="2019-10" db="EMBL/GenBank/DDBJ databases">
        <title>Draft genome sequece of Microseira wollei NIES-4236.</title>
        <authorList>
            <person name="Yamaguchi H."/>
            <person name="Suzuki S."/>
            <person name="Kawachi M."/>
        </authorList>
    </citation>
    <scope>NUCLEOTIDE SEQUENCE</scope>
    <source>
        <strain evidence="8">NIES-4236</strain>
    </source>
</reference>
<evidence type="ECO:0000259" key="6">
    <source>
        <dbReference type="Pfam" id="PF00441"/>
    </source>
</evidence>
<keyword evidence="3 5" id="KW-0285">Flavoprotein</keyword>
<accession>A0AAV3X8Z4</accession>
<dbReference type="PANTHER" id="PTHR43884:SF12">
    <property type="entry name" value="ISOVALERYL-COA DEHYDROGENASE, MITOCHONDRIAL-RELATED"/>
    <property type="match status" value="1"/>
</dbReference>
<protein>
    <submittedName>
        <fullName evidence="8">Isovaleryl-CoA dehydrogenase</fullName>
    </submittedName>
</protein>
<evidence type="ECO:0000313" key="9">
    <source>
        <dbReference type="Proteomes" id="UP001050975"/>
    </source>
</evidence>
<dbReference type="GO" id="GO:0003995">
    <property type="term" value="F:acyl-CoA dehydrogenase activity"/>
    <property type="evidence" value="ECO:0007669"/>
    <property type="project" value="TreeGrafter"/>
</dbReference>
<proteinExistence type="inferred from homology"/>
<dbReference type="Gene3D" id="1.20.140.10">
    <property type="entry name" value="Butyryl-CoA Dehydrogenase, subunit A, domain 3"/>
    <property type="match status" value="1"/>
</dbReference>
<dbReference type="SUPFAM" id="SSF47203">
    <property type="entry name" value="Acyl-CoA dehydrogenase C-terminal domain-like"/>
    <property type="match status" value="1"/>
</dbReference>
<evidence type="ECO:0000256" key="5">
    <source>
        <dbReference type="RuleBase" id="RU362125"/>
    </source>
</evidence>
<comment type="similarity">
    <text evidence="2 5">Belongs to the acyl-CoA dehydrogenase family.</text>
</comment>
<name>A0AAV3X8Z4_9CYAN</name>
<keyword evidence="9" id="KW-1185">Reference proteome</keyword>
<dbReference type="EMBL" id="BLAY01000062">
    <property type="protein sequence ID" value="GET39287.1"/>
    <property type="molecule type" value="Genomic_DNA"/>
</dbReference>
<evidence type="ECO:0000259" key="7">
    <source>
        <dbReference type="Pfam" id="PF02770"/>
    </source>
</evidence>
<keyword evidence="4 5" id="KW-0274">FAD</keyword>
<dbReference type="Gene3D" id="1.10.540.10">
    <property type="entry name" value="Acyl-CoA dehydrogenase/oxidase, N-terminal domain"/>
    <property type="match status" value="1"/>
</dbReference>
<feature type="domain" description="Acyl-CoA oxidase/dehydrogenase middle" evidence="7">
    <location>
        <begin position="34"/>
        <end position="117"/>
    </location>
</feature>
<dbReference type="AlphaFoldDB" id="A0AAV3X8Z4"/>
<evidence type="ECO:0000256" key="2">
    <source>
        <dbReference type="ARBA" id="ARBA00009347"/>
    </source>
</evidence>
<comment type="cofactor">
    <cofactor evidence="1 5">
        <name>FAD</name>
        <dbReference type="ChEBI" id="CHEBI:57692"/>
    </cofactor>
</comment>
<organism evidence="8 9">
    <name type="scientific">Microseira wollei NIES-4236</name>
    <dbReference type="NCBI Taxonomy" id="2530354"/>
    <lineage>
        <taxon>Bacteria</taxon>
        <taxon>Bacillati</taxon>
        <taxon>Cyanobacteriota</taxon>
        <taxon>Cyanophyceae</taxon>
        <taxon>Oscillatoriophycideae</taxon>
        <taxon>Aerosakkonematales</taxon>
        <taxon>Aerosakkonemataceae</taxon>
        <taxon>Microseira</taxon>
    </lineage>
</organism>
<comment type="caution">
    <text evidence="8">The sequence shown here is derived from an EMBL/GenBank/DDBJ whole genome shotgun (WGS) entry which is preliminary data.</text>
</comment>
<dbReference type="InterPro" id="IPR046373">
    <property type="entry name" value="Acyl-CoA_Oxase/DH_mid-dom_sf"/>
</dbReference>
<dbReference type="Pfam" id="PF02770">
    <property type="entry name" value="Acyl-CoA_dh_M"/>
    <property type="match status" value="1"/>
</dbReference>
<dbReference type="InterPro" id="IPR037069">
    <property type="entry name" value="AcylCoA_DH/ox_N_sf"/>
</dbReference>